<organism evidence="2 3">
    <name type="scientific">Paspalum notatum var. saurae</name>
    <dbReference type="NCBI Taxonomy" id="547442"/>
    <lineage>
        <taxon>Eukaryota</taxon>
        <taxon>Viridiplantae</taxon>
        <taxon>Streptophyta</taxon>
        <taxon>Embryophyta</taxon>
        <taxon>Tracheophyta</taxon>
        <taxon>Spermatophyta</taxon>
        <taxon>Magnoliopsida</taxon>
        <taxon>Liliopsida</taxon>
        <taxon>Poales</taxon>
        <taxon>Poaceae</taxon>
        <taxon>PACMAD clade</taxon>
        <taxon>Panicoideae</taxon>
        <taxon>Andropogonodae</taxon>
        <taxon>Paspaleae</taxon>
        <taxon>Paspalinae</taxon>
        <taxon>Paspalum</taxon>
    </lineage>
</organism>
<reference evidence="2 3" key="1">
    <citation type="submission" date="2024-02" db="EMBL/GenBank/DDBJ databases">
        <title>High-quality chromosome-scale genome assembly of Pensacola bahiagrass (Paspalum notatum Flugge var. saurae).</title>
        <authorList>
            <person name="Vega J.M."/>
            <person name="Podio M."/>
            <person name="Orjuela J."/>
            <person name="Siena L.A."/>
            <person name="Pessino S.C."/>
            <person name="Combes M.C."/>
            <person name="Mariac C."/>
            <person name="Albertini E."/>
            <person name="Pupilli F."/>
            <person name="Ortiz J.P.A."/>
            <person name="Leblanc O."/>
        </authorList>
    </citation>
    <scope>NUCLEOTIDE SEQUENCE [LARGE SCALE GENOMIC DNA]</scope>
    <source>
        <strain evidence="2">R1</strain>
        <tissue evidence="2">Leaf</tissue>
    </source>
</reference>
<protein>
    <submittedName>
        <fullName evidence="2">Uncharacterized protein</fullName>
    </submittedName>
</protein>
<keyword evidence="3" id="KW-1185">Reference proteome</keyword>
<sequence length="481" mass="50082">MSPSMYGSHALDSMIDESPIHTAAARLQGTPITMALLSLSFAAALKSYRLQVLAKLELQTKATQISKEKGAELHSILHRQESKTVRHLPEAARAAARSARRALASVRPPPPAVASSSSSSAWRRISRTRRWELECSSAEKVGLLMGRYSGNSRPDLKRTPHALHSVLGPAGPCRHCGVSTDAQCVHRRRGASPAAAAAGGSTGGTLHGAVTRRRRRKPLVLGPTAWGAASSRPRPADGRDDGAASTSAAMVSTEGNASMFESHSSSSSSSAPCPAPPPPAGAAANSNPCKNGTTPKKKTNFFSAQHIASATSAAAAMGGTRQAFKLASAPHASSSAAAGFSSAASPPAMVAAAAASRRRDKRNGIFYSITSTLVFEMIPAGVNQGPPLGFASGLSRNGRKMNPLASIQDAAAHAFREMRGASRDRSIVLSRTVKTVSICPSGQESERKKPVVRIVAITHRSSGALAWALLGCFHDCTKQAA</sequence>
<gene>
    <name evidence="2" type="ORF">U9M48_006106</name>
</gene>
<dbReference type="AlphaFoldDB" id="A0AAQ3PY27"/>
<evidence type="ECO:0000313" key="3">
    <source>
        <dbReference type="Proteomes" id="UP001341281"/>
    </source>
</evidence>
<feature type="compositionally biased region" description="Low complexity" evidence="1">
    <location>
        <begin position="256"/>
        <end position="272"/>
    </location>
</feature>
<dbReference type="EMBL" id="CP144746">
    <property type="protein sequence ID" value="WVZ55446.1"/>
    <property type="molecule type" value="Genomic_DNA"/>
</dbReference>
<feature type="region of interest" description="Disordered" evidence="1">
    <location>
        <begin position="193"/>
        <end position="297"/>
    </location>
</feature>
<proteinExistence type="predicted"/>
<dbReference type="Proteomes" id="UP001341281">
    <property type="component" value="Chromosome 02"/>
</dbReference>
<name>A0AAQ3PY27_PASNO</name>
<feature type="compositionally biased region" description="Polar residues" evidence="1">
    <location>
        <begin position="244"/>
        <end position="255"/>
    </location>
</feature>
<evidence type="ECO:0000256" key="1">
    <source>
        <dbReference type="SAM" id="MobiDB-lite"/>
    </source>
</evidence>
<accession>A0AAQ3PY27</accession>
<evidence type="ECO:0000313" key="2">
    <source>
        <dbReference type="EMBL" id="WVZ55446.1"/>
    </source>
</evidence>